<sequence>MGDSTSHTTDKLLRDLVRASDLAIRTDLGYSLAHGLLYYRNRPHPYDVTANLTLVDGGAPDTFGAYTCLIPIGTYDFNEPPNRIKIHGVILENIPANDTYLIEFVR</sequence>
<gene>
    <name evidence="1" type="ORF">S01H4_33761</name>
</gene>
<name>X1BDE1_9ZZZZ</name>
<accession>X1BDE1</accession>
<dbReference type="AlphaFoldDB" id="X1BDE1"/>
<evidence type="ECO:0000313" key="1">
    <source>
        <dbReference type="EMBL" id="GAG82153.1"/>
    </source>
</evidence>
<reference evidence="1" key="1">
    <citation type="journal article" date="2014" name="Front. Microbiol.">
        <title>High frequency of phylogenetically diverse reductive dehalogenase-homologous genes in deep subseafloor sedimentary metagenomes.</title>
        <authorList>
            <person name="Kawai M."/>
            <person name="Futagami T."/>
            <person name="Toyoda A."/>
            <person name="Takaki Y."/>
            <person name="Nishi S."/>
            <person name="Hori S."/>
            <person name="Arai W."/>
            <person name="Tsubouchi T."/>
            <person name="Morono Y."/>
            <person name="Uchiyama I."/>
            <person name="Ito T."/>
            <person name="Fujiyama A."/>
            <person name="Inagaki F."/>
            <person name="Takami H."/>
        </authorList>
    </citation>
    <scope>NUCLEOTIDE SEQUENCE</scope>
    <source>
        <strain evidence="1">Expedition CK06-06</strain>
    </source>
</reference>
<feature type="non-terminal residue" evidence="1">
    <location>
        <position position="106"/>
    </location>
</feature>
<comment type="caution">
    <text evidence="1">The sequence shown here is derived from an EMBL/GenBank/DDBJ whole genome shotgun (WGS) entry which is preliminary data.</text>
</comment>
<dbReference type="EMBL" id="BART01017801">
    <property type="protein sequence ID" value="GAG82153.1"/>
    <property type="molecule type" value="Genomic_DNA"/>
</dbReference>
<proteinExistence type="predicted"/>
<organism evidence="1">
    <name type="scientific">marine sediment metagenome</name>
    <dbReference type="NCBI Taxonomy" id="412755"/>
    <lineage>
        <taxon>unclassified sequences</taxon>
        <taxon>metagenomes</taxon>
        <taxon>ecological metagenomes</taxon>
    </lineage>
</organism>
<protein>
    <submittedName>
        <fullName evidence="1">Uncharacterized protein</fullName>
    </submittedName>
</protein>